<feature type="compositionally biased region" description="Basic and acidic residues" evidence="8">
    <location>
        <begin position="467"/>
        <end position="491"/>
    </location>
</feature>
<dbReference type="InterPro" id="IPR019787">
    <property type="entry name" value="Znf_PHD-finger"/>
</dbReference>
<dbReference type="GO" id="GO:0006368">
    <property type="term" value="P:transcription elongation by RNA polymerase II"/>
    <property type="evidence" value="ECO:0007669"/>
    <property type="project" value="TreeGrafter"/>
</dbReference>
<dbReference type="InterPro" id="IPR013083">
    <property type="entry name" value="Znf_RING/FYVE/PHD"/>
</dbReference>
<evidence type="ECO:0000259" key="10">
    <source>
        <dbReference type="PROSITE" id="PS50016"/>
    </source>
</evidence>
<name>A0A0C2YUP9_HEBCY</name>
<dbReference type="InterPro" id="IPR036575">
    <property type="entry name" value="TFIIS_cen_dom_sf"/>
</dbReference>
<dbReference type="PROSITE" id="PS01359">
    <property type="entry name" value="ZF_PHD_1"/>
    <property type="match status" value="1"/>
</dbReference>
<reference evidence="12 13" key="1">
    <citation type="submission" date="2014-04" db="EMBL/GenBank/DDBJ databases">
        <authorList>
            <consortium name="DOE Joint Genome Institute"/>
            <person name="Kuo A."/>
            <person name="Gay G."/>
            <person name="Dore J."/>
            <person name="Kohler A."/>
            <person name="Nagy L.G."/>
            <person name="Floudas D."/>
            <person name="Copeland A."/>
            <person name="Barry K.W."/>
            <person name="Cichocki N."/>
            <person name="Veneault-Fourrey C."/>
            <person name="LaButti K."/>
            <person name="Lindquist E.A."/>
            <person name="Lipzen A."/>
            <person name="Lundell T."/>
            <person name="Morin E."/>
            <person name="Murat C."/>
            <person name="Sun H."/>
            <person name="Tunlid A."/>
            <person name="Henrissat B."/>
            <person name="Grigoriev I.V."/>
            <person name="Hibbett D.S."/>
            <person name="Martin F."/>
            <person name="Nordberg H.P."/>
            <person name="Cantor M.N."/>
            <person name="Hua S.X."/>
        </authorList>
    </citation>
    <scope>NUCLEOTIDE SEQUENCE [LARGE SCALE GENOMIC DNA]</scope>
    <source>
        <strain evidence="13">h7</strain>
    </source>
</reference>
<dbReference type="AlphaFoldDB" id="A0A0C2YUP9"/>
<dbReference type="GO" id="GO:0000977">
    <property type="term" value="F:RNA polymerase II transcription regulatory region sequence-specific DNA binding"/>
    <property type="evidence" value="ECO:0007669"/>
    <property type="project" value="TreeGrafter"/>
</dbReference>
<evidence type="ECO:0000256" key="7">
    <source>
        <dbReference type="PROSITE-ProRule" id="PRU00146"/>
    </source>
</evidence>
<protein>
    <recommendedName>
        <fullName evidence="3">Transcription factor BYE1</fullName>
    </recommendedName>
</protein>
<keyword evidence="9" id="KW-0732">Signal</keyword>
<feature type="region of interest" description="Disordered" evidence="8">
    <location>
        <begin position="187"/>
        <end position="298"/>
    </location>
</feature>
<evidence type="ECO:0000256" key="6">
    <source>
        <dbReference type="ARBA" id="ARBA00022833"/>
    </source>
</evidence>
<dbReference type="GO" id="GO:0005634">
    <property type="term" value="C:nucleus"/>
    <property type="evidence" value="ECO:0007669"/>
    <property type="project" value="TreeGrafter"/>
</dbReference>
<dbReference type="SMART" id="SM00249">
    <property type="entry name" value="PHD"/>
    <property type="match status" value="1"/>
</dbReference>
<feature type="region of interest" description="Disordered" evidence="8">
    <location>
        <begin position="461"/>
        <end position="535"/>
    </location>
</feature>
<evidence type="ECO:0000256" key="1">
    <source>
        <dbReference type="ARBA" id="ARBA00002311"/>
    </source>
</evidence>
<dbReference type="Pfam" id="PF07500">
    <property type="entry name" value="TFIIS_M"/>
    <property type="match status" value="1"/>
</dbReference>
<dbReference type="Pfam" id="PF07744">
    <property type="entry name" value="SPOC"/>
    <property type="match status" value="1"/>
</dbReference>
<dbReference type="InterPro" id="IPR003618">
    <property type="entry name" value="TFIIS_cen_dom"/>
</dbReference>
<dbReference type="Proteomes" id="UP000053424">
    <property type="component" value="Unassembled WGS sequence"/>
</dbReference>
<feature type="compositionally biased region" description="Basic and acidic residues" evidence="8">
    <location>
        <begin position="1055"/>
        <end position="1091"/>
    </location>
</feature>
<dbReference type="GO" id="GO:0031440">
    <property type="term" value="P:regulation of mRNA 3'-end processing"/>
    <property type="evidence" value="ECO:0007669"/>
    <property type="project" value="TreeGrafter"/>
</dbReference>
<dbReference type="PANTHER" id="PTHR11477">
    <property type="entry name" value="TRANSCRIPTION FACTOR S-II ZINC FINGER DOMAIN-CONTAINING PROTEIN"/>
    <property type="match status" value="1"/>
</dbReference>
<feature type="compositionally biased region" description="Pro residues" evidence="8">
    <location>
        <begin position="892"/>
        <end position="909"/>
    </location>
</feature>
<evidence type="ECO:0000256" key="2">
    <source>
        <dbReference type="ARBA" id="ARBA00011050"/>
    </source>
</evidence>
<dbReference type="Pfam" id="PF00628">
    <property type="entry name" value="PHD"/>
    <property type="match status" value="1"/>
</dbReference>
<feature type="region of interest" description="Disordered" evidence="8">
    <location>
        <begin position="880"/>
        <end position="928"/>
    </location>
</feature>
<dbReference type="GO" id="GO:0001139">
    <property type="term" value="F:RNA polymerase II complex recruiting activity"/>
    <property type="evidence" value="ECO:0007669"/>
    <property type="project" value="TreeGrafter"/>
</dbReference>
<keyword evidence="4" id="KW-0479">Metal-binding</keyword>
<dbReference type="Gene3D" id="1.10.472.30">
    <property type="entry name" value="Transcription elongation factor S-II, central domain"/>
    <property type="match status" value="1"/>
</dbReference>
<gene>
    <name evidence="12" type="ORF">M413DRAFT_9028</name>
</gene>
<feature type="signal peptide" evidence="9">
    <location>
        <begin position="1"/>
        <end position="18"/>
    </location>
</feature>
<dbReference type="PANTHER" id="PTHR11477:SF11">
    <property type="entry name" value="TRANSCRIPTION FACTOR BYE1"/>
    <property type="match status" value="1"/>
</dbReference>
<feature type="compositionally biased region" description="Basic residues" evidence="8">
    <location>
        <begin position="218"/>
        <end position="227"/>
    </location>
</feature>
<feature type="compositionally biased region" description="Low complexity" evidence="8">
    <location>
        <begin position="250"/>
        <end position="259"/>
    </location>
</feature>
<dbReference type="InterPro" id="IPR001965">
    <property type="entry name" value="Znf_PHD"/>
</dbReference>
<feature type="region of interest" description="Disordered" evidence="8">
    <location>
        <begin position="973"/>
        <end position="1137"/>
    </location>
</feature>
<dbReference type="STRING" id="686832.A0A0C2YUP9"/>
<keyword evidence="6" id="KW-0862">Zinc</keyword>
<feature type="domain" description="TFIIS central" evidence="11">
    <location>
        <begin position="298"/>
        <end position="446"/>
    </location>
</feature>
<feature type="chain" id="PRO_5002174726" description="Transcription factor BYE1" evidence="9">
    <location>
        <begin position="19"/>
        <end position="1137"/>
    </location>
</feature>
<feature type="compositionally biased region" description="Acidic residues" evidence="8">
    <location>
        <begin position="195"/>
        <end position="208"/>
    </location>
</feature>
<dbReference type="EMBL" id="KN831773">
    <property type="protein sequence ID" value="KIM44727.1"/>
    <property type="molecule type" value="Genomic_DNA"/>
</dbReference>
<comment type="function">
    <text evidence="1">Negative regulator of transcription elongation.</text>
</comment>
<feature type="compositionally biased region" description="Pro residues" evidence="8">
    <location>
        <begin position="975"/>
        <end position="1004"/>
    </location>
</feature>
<dbReference type="InterPro" id="IPR012921">
    <property type="entry name" value="SPOC_C"/>
</dbReference>
<feature type="compositionally biased region" description="Polar residues" evidence="8">
    <location>
        <begin position="581"/>
        <end position="601"/>
    </location>
</feature>
<feature type="region of interest" description="Disordered" evidence="8">
    <location>
        <begin position="638"/>
        <end position="665"/>
    </location>
</feature>
<dbReference type="GO" id="GO:0006362">
    <property type="term" value="P:transcription elongation by RNA polymerase I"/>
    <property type="evidence" value="ECO:0007669"/>
    <property type="project" value="TreeGrafter"/>
</dbReference>
<keyword evidence="13" id="KW-1185">Reference proteome</keyword>
<evidence type="ECO:0000256" key="9">
    <source>
        <dbReference type="SAM" id="SignalP"/>
    </source>
</evidence>
<dbReference type="SUPFAM" id="SSF57903">
    <property type="entry name" value="FYVE/PHD zinc finger"/>
    <property type="match status" value="1"/>
</dbReference>
<dbReference type="Gene3D" id="3.30.40.10">
    <property type="entry name" value="Zinc/RING finger domain, C3HC4 (zinc finger)"/>
    <property type="match status" value="1"/>
</dbReference>
<dbReference type="GO" id="GO:0008270">
    <property type="term" value="F:zinc ion binding"/>
    <property type="evidence" value="ECO:0007669"/>
    <property type="project" value="UniProtKB-KW"/>
</dbReference>
<dbReference type="PROSITE" id="PS50016">
    <property type="entry name" value="ZF_PHD_2"/>
    <property type="match status" value="1"/>
</dbReference>
<feature type="compositionally biased region" description="Low complexity" evidence="8">
    <location>
        <begin position="645"/>
        <end position="655"/>
    </location>
</feature>
<dbReference type="HOGENOM" id="CLU_011239_0_0_1"/>
<feature type="compositionally biased region" description="Pro residues" evidence="8">
    <location>
        <begin position="1019"/>
        <end position="1054"/>
    </location>
</feature>
<proteinExistence type="inferred from homology"/>
<evidence type="ECO:0000256" key="5">
    <source>
        <dbReference type="ARBA" id="ARBA00022771"/>
    </source>
</evidence>
<feature type="domain" description="PHD-type" evidence="10">
    <location>
        <begin position="101"/>
        <end position="151"/>
    </location>
</feature>
<dbReference type="GO" id="GO:0031564">
    <property type="term" value="P:transcription antitermination"/>
    <property type="evidence" value="ECO:0007669"/>
    <property type="project" value="TreeGrafter"/>
</dbReference>
<dbReference type="InterPro" id="IPR011011">
    <property type="entry name" value="Znf_FYVE_PHD"/>
</dbReference>
<evidence type="ECO:0000313" key="13">
    <source>
        <dbReference type="Proteomes" id="UP000053424"/>
    </source>
</evidence>
<keyword evidence="5 7" id="KW-0863">Zinc-finger</keyword>
<evidence type="ECO:0000256" key="3">
    <source>
        <dbReference type="ARBA" id="ARBA00021616"/>
    </source>
</evidence>
<dbReference type="OrthoDB" id="436852at2759"/>
<feature type="compositionally biased region" description="Low complexity" evidence="8">
    <location>
        <begin position="504"/>
        <end position="522"/>
    </location>
</feature>
<feature type="region of interest" description="Disordered" evidence="8">
    <location>
        <begin position="579"/>
        <end position="617"/>
    </location>
</feature>
<evidence type="ECO:0000256" key="8">
    <source>
        <dbReference type="SAM" id="MobiDB-lite"/>
    </source>
</evidence>
<evidence type="ECO:0000259" key="11">
    <source>
        <dbReference type="PROSITE" id="PS51321"/>
    </source>
</evidence>
<dbReference type="PROSITE" id="PS51321">
    <property type="entry name" value="TFIIS_CENTRAL"/>
    <property type="match status" value="1"/>
</dbReference>
<organism evidence="12 13">
    <name type="scientific">Hebeloma cylindrosporum</name>
    <dbReference type="NCBI Taxonomy" id="76867"/>
    <lineage>
        <taxon>Eukaryota</taxon>
        <taxon>Fungi</taxon>
        <taxon>Dikarya</taxon>
        <taxon>Basidiomycota</taxon>
        <taxon>Agaricomycotina</taxon>
        <taxon>Agaricomycetes</taxon>
        <taxon>Agaricomycetidae</taxon>
        <taxon>Agaricales</taxon>
        <taxon>Agaricineae</taxon>
        <taxon>Hymenogastraceae</taxon>
        <taxon>Hebeloma</taxon>
    </lineage>
</organism>
<evidence type="ECO:0000256" key="4">
    <source>
        <dbReference type="ARBA" id="ARBA00022723"/>
    </source>
</evidence>
<accession>A0A0C2YUP9</accession>
<dbReference type="SUPFAM" id="SSF46942">
    <property type="entry name" value="Elongation factor TFIIS domain 2"/>
    <property type="match status" value="1"/>
</dbReference>
<evidence type="ECO:0000313" key="12">
    <source>
        <dbReference type="EMBL" id="KIM44727.1"/>
    </source>
</evidence>
<dbReference type="CDD" id="cd21538">
    <property type="entry name" value="SPOC_TFIIS"/>
    <property type="match status" value="1"/>
</dbReference>
<sequence>MSLVLFAFGFVNLYQGWGMEHAARELRLQPVASSQLCVMTEDLEVVSWYHAAKAKVRGHRARSAQADDMDVDLHSLNGKENLKSTAIKQGKREKARKKLVDLDCVCSKGNDGSPMVYCASCRIWYHFTCVDLTEPEAEEISVYICPTCTSSCGRHTALVWEGDGAIEEESDDESAIVSRRKLALNAHKTTPDVKEESEEEESSEDEYLERDGEIRAKQGQRNRRLRRFSTPSDSESADESSKRRLRRAKVSSSPSPSVSGQLKRKSAHSNLVQSSPPPSKRKKSGSRHESQSPADDPARKYCLGKLEELFRDIFLRYPHIKDAGGTIMAKKLEELTDEEKDALVNESRQFATELESCVFEIYSEPDKAGQPHAGGKYKDRFRMLQFNLSKVDRVNIHRRITSGNISPKEISLMSSTDLADEETKQSIMLAEKEALEYSILLKSTAPRAKITHKGLQDIEDVNGEVASAHEIERHREREQADEERREKERMARLRVQRQRTASMSAPPESPVVQQSPSSAEQPWGAPPPVPAHAMSPKAAGADEFVGGMSRLPSFVQAPEENAAEPEMNLADLINIDDDETSTPSANVQSQVASMSIASPTDTAFPPPTSTMPTGISPFAARSDRASFDLNSLWSAPKEESLPADSSVSAVAPAEEPQAEGSDKDDAMELESVDEANDQDFDMFLEDKEEKSQEPIEEFTVTPIIPKNVETLPTVWTGKITMPLDSSVPQETSLVARQVAGKPLAPNSVLWKTLFPSDQLRIEGRVPVENSIKYLLQMRLNATKELYAAAFVPASLTHEEDFKIFSNFLISKSRHGLVFPWGSRPKEYHPGRELYMIPLLQSEPLPEFIQLLDELKLPETRSRDYLIGIWILNKGKLAPLPGAPTQSSTPPIANQPPQPAQPPQPPPLTQTPPLNVPYNPSPPVPQLLPKGIPSLPPAIPGLPIAPAALAAEVASLTPEQLQEVLRTLASTTQIALPPPPQPQPALPQPPPFLQNRPPPHMPNPPLTQHTPPVPQAWMQQPPPPPFPISFPPSNVPNFQQPPPQGMNPLRPPSRPPYDREYDRDYDREYDRDFRPGPHYPQTEHGHRGERGWHGNPQRGGGRGGRGRGRGDGQDFSARRDSGWPRRSRNEGQGGGPNW</sequence>
<reference evidence="13" key="2">
    <citation type="submission" date="2015-01" db="EMBL/GenBank/DDBJ databases">
        <title>Evolutionary Origins and Diversification of the Mycorrhizal Mutualists.</title>
        <authorList>
            <consortium name="DOE Joint Genome Institute"/>
            <consortium name="Mycorrhizal Genomics Consortium"/>
            <person name="Kohler A."/>
            <person name="Kuo A."/>
            <person name="Nagy L.G."/>
            <person name="Floudas D."/>
            <person name="Copeland A."/>
            <person name="Barry K.W."/>
            <person name="Cichocki N."/>
            <person name="Veneault-Fourrey C."/>
            <person name="LaButti K."/>
            <person name="Lindquist E.A."/>
            <person name="Lipzen A."/>
            <person name="Lundell T."/>
            <person name="Morin E."/>
            <person name="Murat C."/>
            <person name="Riley R."/>
            <person name="Ohm R."/>
            <person name="Sun H."/>
            <person name="Tunlid A."/>
            <person name="Henrissat B."/>
            <person name="Grigoriev I.V."/>
            <person name="Hibbett D.S."/>
            <person name="Martin F."/>
        </authorList>
    </citation>
    <scope>NUCLEOTIDE SEQUENCE [LARGE SCALE GENOMIC DNA]</scope>
    <source>
        <strain evidence="13">h7</strain>
    </source>
</reference>
<feature type="compositionally biased region" description="Basic and acidic residues" evidence="8">
    <location>
        <begin position="1107"/>
        <end position="1128"/>
    </location>
</feature>
<comment type="similarity">
    <text evidence="2">Belongs to the BYE1 family.</text>
</comment>
<dbReference type="InterPro" id="IPR019786">
    <property type="entry name" value="Zinc_finger_PHD-type_CS"/>
</dbReference>